<proteinExistence type="predicted"/>
<sequence>MILFLKGHVKGHMRRIGGRMVLVRPYRRDDGPGQGAGDLFAPRPAPVQPLVAEAVEPPAAQVDPPAGAGRPLCIHCGQPEHVEIAEIWGPREFMLDTCCEAAHADIVQAMNDDPDYATTLMRQLGVEDLTGRDLRRVADTGGQFVLDWHPEVGPIPQAEAKAFVARWHRHNKPPVGDIFRAGVWNGGDLVGVAMVGRPVARKLAEAGDAVEVTRLCIRTDLPRELTWKAASALYRHAAEEAARRGYRKIITYTLRDEESGMSLRYARWKPEAETKGGSWDRPGRPREDKAPTVPKIRWAKKLQPAKPSGLEAFMAGSKVVDAAGKPLRVFHGTSVWEHQGKTLGDFRAFDRLASVNVVGRPPSMDTVGSWFSTLPGGEGGTSASSYAGKGGVVYPAYLSIKNPWRPPGRTSAEAFNAFLAKMHETAGRPMPKSRAGLGDTEALRAWLKSKGYDGIVFGPYGDGGEFGAQQAWVALEPTQIKSAVGNAGTYDPENPDMTKAHVTGHVRGRSFVRPHERQVQHGAPPVMSFRSGATRPADLRGYIEAGVPVGIALGELTPDGPVWGMLVRYARAGGQVFVDTGAFTAFTQGRPVDWPAVLDMQSRLAREVPGGGLHFVAPDLVGDQAGSLALLAQHRDRIAEWRALGHDVLVPIQRGQLRPYEAWQAAVRALGSADFSCAIPSNKVAFDQKDIRDLFGGPVKPARAHLLGVAADQAKLGAMVRDIHALSPRTIITSDANRIRAKVGEGRPITEGQRRMARELGEDVWNGAPGVEEFDETELLAKVAHDTGWLRPDQVRELAAAVGVTAPRAQDAWVAAHNVDGLADLLDEWDPDGRATLHAVRAMFRGVAERAVSSAARSGAIAADELREGAQRDLFGS</sequence>
<name>A0A6J5LU57_9CAUD</name>
<dbReference type="Pfam" id="PF25680">
    <property type="entry name" value="Mom"/>
    <property type="match status" value="1"/>
</dbReference>
<dbReference type="NCBIfam" id="NF045478">
    <property type="entry name" value="XF1762_fam"/>
    <property type="match status" value="1"/>
</dbReference>
<dbReference type="InterPro" id="IPR057895">
    <property type="entry name" value="Mom"/>
</dbReference>
<dbReference type="Gene3D" id="3.40.630.30">
    <property type="match status" value="1"/>
</dbReference>
<dbReference type="InterPro" id="IPR049522">
    <property type="entry name" value="ART-PolyVal_dom"/>
</dbReference>
<dbReference type="EMBL" id="LR796340">
    <property type="protein sequence ID" value="CAB4137661.1"/>
    <property type="molecule type" value="Genomic_DNA"/>
</dbReference>
<dbReference type="InterPro" id="IPR053780">
    <property type="entry name" value="Gp66-like"/>
</dbReference>
<evidence type="ECO:0000259" key="1">
    <source>
        <dbReference type="Pfam" id="PF18760"/>
    </source>
</evidence>
<dbReference type="Pfam" id="PF18760">
    <property type="entry name" value="ART-PolyVal"/>
    <property type="match status" value="1"/>
</dbReference>
<organism evidence="2">
    <name type="scientific">uncultured Caudovirales phage</name>
    <dbReference type="NCBI Taxonomy" id="2100421"/>
    <lineage>
        <taxon>Viruses</taxon>
        <taxon>Duplodnaviria</taxon>
        <taxon>Heunggongvirae</taxon>
        <taxon>Uroviricota</taxon>
        <taxon>Caudoviricetes</taxon>
        <taxon>Peduoviridae</taxon>
        <taxon>Maltschvirus</taxon>
        <taxon>Maltschvirus maltsch</taxon>
    </lineage>
</organism>
<reference evidence="2" key="1">
    <citation type="submission" date="2020-04" db="EMBL/GenBank/DDBJ databases">
        <authorList>
            <person name="Chiriac C."/>
            <person name="Salcher M."/>
            <person name="Ghai R."/>
            <person name="Kavagutti S V."/>
        </authorList>
    </citation>
    <scope>NUCLEOTIDE SEQUENCE</scope>
</reference>
<evidence type="ECO:0000313" key="2">
    <source>
        <dbReference type="EMBL" id="CAB4137661.1"/>
    </source>
</evidence>
<accession>A0A6J5LU57</accession>
<gene>
    <name evidence="2" type="ORF">UFOVP326_49</name>
</gene>
<feature type="domain" description="ART-PolyVal-like" evidence="1">
    <location>
        <begin position="321"/>
        <end position="489"/>
    </location>
</feature>
<protein>
    <recommendedName>
        <fullName evidence="1">ART-PolyVal-like domain-containing protein</fullName>
    </recommendedName>
</protein>